<evidence type="ECO:0008006" key="4">
    <source>
        <dbReference type="Google" id="ProtNLM"/>
    </source>
</evidence>
<gene>
    <name evidence="2" type="ORF">RIMI_LOCUS5746518</name>
</gene>
<organism evidence="2 3">
    <name type="scientific">Ranitomeya imitator</name>
    <name type="common">mimic poison frog</name>
    <dbReference type="NCBI Taxonomy" id="111125"/>
    <lineage>
        <taxon>Eukaryota</taxon>
        <taxon>Metazoa</taxon>
        <taxon>Chordata</taxon>
        <taxon>Craniata</taxon>
        <taxon>Vertebrata</taxon>
        <taxon>Euteleostomi</taxon>
        <taxon>Amphibia</taxon>
        <taxon>Batrachia</taxon>
        <taxon>Anura</taxon>
        <taxon>Neobatrachia</taxon>
        <taxon>Hyloidea</taxon>
        <taxon>Dendrobatidae</taxon>
        <taxon>Dendrobatinae</taxon>
        <taxon>Ranitomeya</taxon>
    </lineage>
</organism>
<evidence type="ECO:0000313" key="3">
    <source>
        <dbReference type="Proteomes" id="UP001176940"/>
    </source>
</evidence>
<reference evidence="2" key="1">
    <citation type="submission" date="2023-07" db="EMBL/GenBank/DDBJ databases">
        <authorList>
            <person name="Stuckert A."/>
        </authorList>
    </citation>
    <scope>NUCLEOTIDE SEQUENCE</scope>
</reference>
<feature type="compositionally biased region" description="Acidic residues" evidence="1">
    <location>
        <begin position="323"/>
        <end position="334"/>
    </location>
</feature>
<sequence length="347" mass="37000">MLRNFMVHRDLVEQKARIWSEEAKENTHEGEKKYSGLESGLHRVVGQVSGKNVTINHVSPDILYLFRVQAVCRNDMRSDFSQTMLFQANTTRIFEGTRIVKTGVPTASPASSADMAPISSGSSTWTSSGIPFSFVSMATGMGPSSSGSQATVASVVTSTLLAGLGFSGGGLPSFPSTVWPTRLPTSSSASKQAARPVVSTTEPLPSTGSDNDASPTKTSDGAEEGDKGEKGEGEEGEREQEEEEGEDSEKKEKVDVATNSSDVQNHTESTMTTESADVKKDPGTIETLIDSKQKQNTTLVYVSDLATPTGSTVPLQTSVPSTEDYDIPENDGIDLDNRSTVNQDCDV</sequence>
<feature type="region of interest" description="Disordered" evidence="1">
    <location>
        <begin position="308"/>
        <end position="347"/>
    </location>
</feature>
<feature type="compositionally biased region" description="Polar residues" evidence="1">
    <location>
        <begin position="308"/>
        <end position="321"/>
    </location>
</feature>
<protein>
    <recommendedName>
        <fullName evidence="4">Fibronectin type-III domain-containing protein</fullName>
    </recommendedName>
</protein>
<evidence type="ECO:0000256" key="1">
    <source>
        <dbReference type="SAM" id="MobiDB-lite"/>
    </source>
</evidence>
<comment type="caution">
    <text evidence="2">The sequence shown here is derived from an EMBL/GenBank/DDBJ whole genome shotgun (WGS) entry which is preliminary data.</text>
</comment>
<feature type="compositionally biased region" description="Polar residues" evidence="1">
    <location>
        <begin position="198"/>
        <end position="219"/>
    </location>
</feature>
<name>A0ABN9L5T4_9NEOB</name>
<dbReference type="EMBL" id="CAUEEQ010009993">
    <property type="protein sequence ID" value="CAJ0933994.1"/>
    <property type="molecule type" value="Genomic_DNA"/>
</dbReference>
<accession>A0ABN9L5T4</accession>
<evidence type="ECO:0000313" key="2">
    <source>
        <dbReference type="EMBL" id="CAJ0933994.1"/>
    </source>
</evidence>
<feature type="compositionally biased region" description="Polar residues" evidence="1">
    <location>
        <begin position="338"/>
        <end position="347"/>
    </location>
</feature>
<dbReference type="Proteomes" id="UP001176940">
    <property type="component" value="Unassembled WGS sequence"/>
</dbReference>
<feature type="compositionally biased region" description="Polar residues" evidence="1">
    <location>
        <begin position="257"/>
        <end position="275"/>
    </location>
</feature>
<proteinExistence type="predicted"/>
<feature type="region of interest" description="Disordered" evidence="1">
    <location>
        <begin position="183"/>
        <end position="282"/>
    </location>
</feature>
<feature type="region of interest" description="Disordered" evidence="1">
    <location>
        <begin position="105"/>
        <end position="125"/>
    </location>
</feature>
<feature type="compositionally biased region" description="Basic and acidic residues" evidence="1">
    <location>
        <begin position="224"/>
        <end position="233"/>
    </location>
</feature>
<keyword evidence="3" id="KW-1185">Reference proteome</keyword>
<feature type="compositionally biased region" description="Acidic residues" evidence="1">
    <location>
        <begin position="234"/>
        <end position="247"/>
    </location>
</feature>